<reference evidence="1 2" key="1">
    <citation type="journal article" date="2014" name="PLoS Genet.">
        <title>Phylogenetically driven sequencing of extremely halophilic archaea reveals strategies for static and dynamic osmo-response.</title>
        <authorList>
            <person name="Becker E.A."/>
            <person name="Seitzer P.M."/>
            <person name="Tritt A."/>
            <person name="Larsen D."/>
            <person name="Krusor M."/>
            <person name="Yao A.I."/>
            <person name="Wu D."/>
            <person name="Madern D."/>
            <person name="Eisen J.A."/>
            <person name="Darling A.E."/>
            <person name="Facciotti M.T."/>
        </authorList>
    </citation>
    <scope>NUCLEOTIDE SEQUENCE [LARGE SCALE GENOMIC DNA]</scope>
    <source>
        <strain evidence="1 2">ATCC 29715</strain>
    </source>
</reference>
<accession>M0JR45</accession>
<comment type="caution">
    <text evidence="1">The sequence shown here is derived from an EMBL/GenBank/DDBJ whole genome shotgun (WGS) entry which is preliminary data.</text>
</comment>
<keyword evidence="2" id="KW-1185">Reference proteome</keyword>
<dbReference type="Proteomes" id="UP000011534">
    <property type="component" value="Unassembled WGS sequence"/>
</dbReference>
<dbReference type="AlphaFoldDB" id="M0JR45"/>
<dbReference type="EMBL" id="AOLQ01000004">
    <property type="protein sequence ID" value="EMA11602.1"/>
    <property type="molecule type" value="Genomic_DNA"/>
</dbReference>
<organism evidence="1 2">
    <name type="scientific">Haloarcula vallismortis ATCC 29715</name>
    <dbReference type="NCBI Taxonomy" id="662477"/>
    <lineage>
        <taxon>Archaea</taxon>
        <taxon>Methanobacteriati</taxon>
        <taxon>Methanobacteriota</taxon>
        <taxon>Stenosarchaea group</taxon>
        <taxon>Halobacteria</taxon>
        <taxon>Halobacteriales</taxon>
        <taxon>Haloarculaceae</taxon>
        <taxon>Haloarcula</taxon>
    </lineage>
</organism>
<proteinExistence type="predicted"/>
<gene>
    <name evidence="1" type="ORF">C437_01780</name>
</gene>
<evidence type="ECO:0000313" key="1">
    <source>
        <dbReference type="EMBL" id="EMA11602.1"/>
    </source>
</evidence>
<protein>
    <submittedName>
        <fullName evidence="1">Uncharacterized protein</fullName>
    </submittedName>
</protein>
<evidence type="ECO:0000313" key="2">
    <source>
        <dbReference type="Proteomes" id="UP000011534"/>
    </source>
</evidence>
<dbReference type="RefSeq" id="WP_004515171.1">
    <property type="nucleotide sequence ID" value="NZ_AOLQ01000004.1"/>
</dbReference>
<sequence>MAEYQSGFDLPQTRTFNGDKYVFEQTAEDRSFLKSLAKDYVNDMDAPEHDVIGPGTASRYESYRIVEYETERDGKLYALYLKPNDDVISHRERHSWLG</sequence>
<name>M0JR45_HALVA</name>